<keyword evidence="2 3" id="KW-0067">ATP-binding</keyword>
<keyword evidence="7" id="KW-1185">Reference proteome</keyword>
<dbReference type="CDD" id="cd13999">
    <property type="entry name" value="STKc_MAP3K-like"/>
    <property type="match status" value="1"/>
</dbReference>
<dbReference type="PROSITE" id="PS50011">
    <property type="entry name" value="PROTEIN_KINASE_DOM"/>
    <property type="match status" value="1"/>
</dbReference>
<dbReference type="Gene3D" id="1.10.510.10">
    <property type="entry name" value="Transferase(Phosphotransferase) domain 1"/>
    <property type="match status" value="1"/>
</dbReference>
<reference evidence="6 7" key="1">
    <citation type="submission" date="2024-02" db="EMBL/GenBank/DDBJ databases">
        <authorList>
            <person name="Chen Y."/>
            <person name="Shah S."/>
            <person name="Dougan E. K."/>
            <person name="Thang M."/>
            <person name="Chan C."/>
        </authorList>
    </citation>
    <scope>NUCLEOTIDE SEQUENCE [LARGE SCALE GENOMIC DNA]</scope>
</reference>
<dbReference type="InterPro" id="IPR011009">
    <property type="entry name" value="Kinase-like_dom_sf"/>
</dbReference>
<feature type="binding site" evidence="3">
    <location>
        <position position="280"/>
    </location>
    <ligand>
        <name>ATP</name>
        <dbReference type="ChEBI" id="CHEBI:30616"/>
    </ligand>
</feature>
<proteinExistence type="predicted"/>
<evidence type="ECO:0000256" key="1">
    <source>
        <dbReference type="ARBA" id="ARBA00022741"/>
    </source>
</evidence>
<dbReference type="PANTHER" id="PTHR44329:SF289">
    <property type="entry name" value="SERINE_THREONINE-PROTEIN KINASE VIK"/>
    <property type="match status" value="1"/>
</dbReference>
<dbReference type="Proteomes" id="UP001642484">
    <property type="component" value="Unassembled WGS sequence"/>
</dbReference>
<gene>
    <name evidence="6" type="ORF">CCMP2556_LOCUS834</name>
</gene>
<name>A0ABP0HDC8_9DINO</name>
<dbReference type="EMBL" id="CAXAMN010000259">
    <property type="protein sequence ID" value="CAK8987339.1"/>
    <property type="molecule type" value="Genomic_DNA"/>
</dbReference>
<dbReference type="InterPro" id="IPR017441">
    <property type="entry name" value="Protein_kinase_ATP_BS"/>
</dbReference>
<sequence>MKGASPLLLHQSSVPQIQAAQHVQPRAQPVPQVPQVPQPVPVQPPVQPPVHLAHGPVPLRQAGQPVYQASLKVPFHSSALQPQPPRKDVVVIHQGRAPQNGYSHSHTPASSKSWPVTYARVPSPYLGSPEVLTQVWPKLQAVPSLNRRSSCILRPSELLSARGEAPGTNAQPAGLKQPGIEGAALPHTAIPKNVVALHALQAPDVKPAQSRTDATLLTVWPDLPDDDSRDPHQVPQKERGHLTPEEKLDYRDLKFVEHLGSGEFGQVFRGFYRGQEVAIKQLYWDNTVLPQVIIQDLTREIESFRHLRHKRLVNFVGACLEIPNLCIVTEYAPGGSLHHLLHVRKLHLPLLHCTNMCLQLAEGVAYLHSQNPIVVHRDLKSLNVVLDLSLNLKLCDFGLTESMERTHITKKNNGGSPRYMAPELFDSKLKITEKVDIWSMGCIFTEINGGPLPYEGINTLAELTREMLVNRRTPSIPPTIAEPLQVVISACYNFDARLRPSARQVYDQLREGKKKLQTQGLLTNI</sequence>
<dbReference type="SUPFAM" id="SSF56112">
    <property type="entry name" value="Protein kinase-like (PK-like)"/>
    <property type="match status" value="1"/>
</dbReference>
<feature type="domain" description="Protein kinase" evidence="5">
    <location>
        <begin position="253"/>
        <end position="516"/>
    </location>
</feature>
<keyword evidence="1 3" id="KW-0547">Nucleotide-binding</keyword>
<accession>A0ABP0HDC8</accession>
<feature type="compositionally biased region" description="Basic and acidic residues" evidence="4">
    <location>
        <begin position="229"/>
        <end position="243"/>
    </location>
</feature>
<evidence type="ECO:0000313" key="6">
    <source>
        <dbReference type="EMBL" id="CAK8987339.1"/>
    </source>
</evidence>
<comment type="caution">
    <text evidence="6">The sequence shown here is derived from an EMBL/GenBank/DDBJ whole genome shotgun (WGS) entry which is preliminary data.</text>
</comment>
<dbReference type="PROSITE" id="PS00108">
    <property type="entry name" value="PROTEIN_KINASE_ST"/>
    <property type="match status" value="1"/>
</dbReference>
<evidence type="ECO:0000313" key="7">
    <source>
        <dbReference type="Proteomes" id="UP001642484"/>
    </source>
</evidence>
<dbReference type="PANTHER" id="PTHR44329">
    <property type="entry name" value="SERINE/THREONINE-PROTEIN KINASE TNNI3K-RELATED"/>
    <property type="match status" value="1"/>
</dbReference>
<dbReference type="SMART" id="SM00220">
    <property type="entry name" value="S_TKc"/>
    <property type="match status" value="1"/>
</dbReference>
<evidence type="ECO:0000256" key="2">
    <source>
        <dbReference type="ARBA" id="ARBA00022840"/>
    </source>
</evidence>
<organism evidence="6 7">
    <name type="scientific">Durusdinium trenchii</name>
    <dbReference type="NCBI Taxonomy" id="1381693"/>
    <lineage>
        <taxon>Eukaryota</taxon>
        <taxon>Sar</taxon>
        <taxon>Alveolata</taxon>
        <taxon>Dinophyceae</taxon>
        <taxon>Suessiales</taxon>
        <taxon>Symbiodiniaceae</taxon>
        <taxon>Durusdinium</taxon>
    </lineage>
</organism>
<dbReference type="InterPro" id="IPR008271">
    <property type="entry name" value="Ser/Thr_kinase_AS"/>
</dbReference>
<dbReference type="PROSITE" id="PS00107">
    <property type="entry name" value="PROTEIN_KINASE_ATP"/>
    <property type="match status" value="1"/>
</dbReference>
<dbReference type="Gene3D" id="3.30.200.20">
    <property type="entry name" value="Phosphorylase Kinase, domain 1"/>
    <property type="match status" value="1"/>
</dbReference>
<feature type="region of interest" description="Disordered" evidence="4">
    <location>
        <begin position="219"/>
        <end position="243"/>
    </location>
</feature>
<dbReference type="Pfam" id="PF00069">
    <property type="entry name" value="Pkinase"/>
    <property type="match status" value="1"/>
</dbReference>
<evidence type="ECO:0000259" key="5">
    <source>
        <dbReference type="PROSITE" id="PS50011"/>
    </source>
</evidence>
<evidence type="ECO:0000256" key="4">
    <source>
        <dbReference type="SAM" id="MobiDB-lite"/>
    </source>
</evidence>
<dbReference type="InterPro" id="IPR000719">
    <property type="entry name" value="Prot_kinase_dom"/>
</dbReference>
<protein>
    <recommendedName>
        <fullName evidence="5">Protein kinase domain-containing protein</fullName>
    </recommendedName>
</protein>
<dbReference type="InterPro" id="IPR051681">
    <property type="entry name" value="Ser/Thr_Kinases-Pseudokinases"/>
</dbReference>
<evidence type="ECO:0000256" key="3">
    <source>
        <dbReference type="PROSITE-ProRule" id="PRU10141"/>
    </source>
</evidence>